<protein>
    <submittedName>
        <fullName evidence="1">120.7 kDa protein in NOF-FB transposable element</fullName>
    </submittedName>
</protein>
<reference evidence="1" key="1">
    <citation type="submission" date="2021-07" db="EMBL/GenBank/DDBJ databases">
        <authorList>
            <person name="Catto M.A."/>
            <person name="Jacobson A."/>
            <person name="Kennedy G."/>
            <person name="Labadie P."/>
            <person name="Hunt B.G."/>
            <person name="Srinivasan R."/>
        </authorList>
    </citation>
    <scope>NUCLEOTIDE SEQUENCE</scope>
    <source>
        <strain evidence="1">PL_HMW_Pooled</strain>
        <tissue evidence="1">Head</tissue>
    </source>
</reference>
<dbReference type="AlphaFoldDB" id="A0AAE1H9L3"/>
<evidence type="ECO:0000313" key="2">
    <source>
        <dbReference type="Proteomes" id="UP001219518"/>
    </source>
</evidence>
<accession>A0AAE1H9L3</accession>
<reference evidence="1" key="2">
    <citation type="journal article" date="2023" name="BMC Genomics">
        <title>Pest status, molecular evolution, and epigenetic factors derived from the genome assembly of Frankliniella fusca, a thysanopteran phytovirus vector.</title>
        <authorList>
            <person name="Catto M.A."/>
            <person name="Labadie P.E."/>
            <person name="Jacobson A.L."/>
            <person name="Kennedy G.G."/>
            <person name="Srinivasan R."/>
            <person name="Hunt B.G."/>
        </authorList>
    </citation>
    <scope>NUCLEOTIDE SEQUENCE</scope>
    <source>
        <strain evidence="1">PL_HMW_Pooled</strain>
    </source>
</reference>
<dbReference type="Proteomes" id="UP001219518">
    <property type="component" value="Unassembled WGS sequence"/>
</dbReference>
<evidence type="ECO:0000313" key="1">
    <source>
        <dbReference type="EMBL" id="KAK3916380.1"/>
    </source>
</evidence>
<sequence length="127" mass="13926">MDRNSEEIPLKNPSSTACRRPCPGSASITVDFGAHLIVSVDIYGSSTEAQAIVQSVKIQDIPVKLHLLGQNFVICGIGAREEAHFVAYTRRATGSWELFNDLSQNVRAAKPDKVLQPVLLMYVPFNV</sequence>
<proteinExistence type="predicted"/>
<keyword evidence="2" id="KW-1185">Reference proteome</keyword>
<gene>
    <name evidence="1" type="ORF">KUF71_025613</name>
</gene>
<comment type="caution">
    <text evidence="1">The sequence shown here is derived from an EMBL/GenBank/DDBJ whole genome shotgun (WGS) entry which is preliminary data.</text>
</comment>
<organism evidence="1 2">
    <name type="scientific">Frankliniella fusca</name>
    <dbReference type="NCBI Taxonomy" id="407009"/>
    <lineage>
        <taxon>Eukaryota</taxon>
        <taxon>Metazoa</taxon>
        <taxon>Ecdysozoa</taxon>
        <taxon>Arthropoda</taxon>
        <taxon>Hexapoda</taxon>
        <taxon>Insecta</taxon>
        <taxon>Pterygota</taxon>
        <taxon>Neoptera</taxon>
        <taxon>Paraneoptera</taxon>
        <taxon>Thysanoptera</taxon>
        <taxon>Terebrantia</taxon>
        <taxon>Thripoidea</taxon>
        <taxon>Thripidae</taxon>
        <taxon>Frankliniella</taxon>
    </lineage>
</organism>
<dbReference type="EMBL" id="JAHWGI010000523">
    <property type="protein sequence ID" value="KAK3916380.1"/>
    <property type="molecule type" value="Genomic_DNA"/>
</dbReference>
<name>A0AAE1H9L3_9NEOP</name>